<keyword evidence="4" id="KW-0812">Transmembrane</keyword>
<evidence type="ECO:0000256" key="1">
    <source>
        <dbReference type="ARBA" id="ARBA00005432"/>
    </source>
</evidence>
<feature type="compositionally biased region" description="Acidic residues" evidence="5">
    <location>
        <begin position="325"/>
        <end position="336"/>
    </location>
</feature>
<accession>J5T1P0</accession>
<evidence type="ECO:0000313" key="7">
    <source>
        <dbReference type="Proteomes" id="UP000002748"/>
    </source>
</evidence>
<dbReference type="EMBL" id="ALBS01000193">
    <property type="protein sequence ID" value="EJT48691.1"/>
    <property type="molecule type" value="Genomic_DNA"/>
</dbReference>
<dbReference type="GO" id="GO:0045547">
    <property type="term" value="F:ditrans,polycis-polyprenyl diphosphate synthase [(2E,6E)-farnesyl diphosphate specific] activity"/>
    <property type="evidence" value="ECO:0007669"/>
    <property type="project" value="TreeGrafter"/>
</dbReference>
<proteinExistence type="inferred from homology"/>
<dbReference type="PANTHER" id="PTHR10291:SF43">
    <property type="entry name" value="DEHYDRODOLICHYL DIPHOSPHATE SYNTHASE COMPLEX SUBUNIT DHDDS"/>
    <property type="match status" value="1"/>
</dbReference>
<evidence type="ECO:0000313" key="6">
    <source>
        <dbReference type="EMBL" id="EJT48691.1"/>
    </source>
</evidence>
<organism evidence="6 7">
    <name type="scientific">Trichosporon asahii var. asahii (strain ATCC 90039 / CBS 2479 / JCM 2466 / KCTC 7840 / NBRC 103889/ NCYC 2677 / UAMH 7654)</name>
    <name type="common">Yeast</name>
    <dbReference type="NCBI Taxonomy" id="1186058"/>
    <lineage>
        <taxon>Eukaryota</taxon>
        <taxon>Fungi</taxon>
        <taxon>Dikarya</taxon>
        <taxon>Basidiomycota</taxon>
        <taxon>Agaricomycotina</taxon>
        <taxon>Tremellomycetes</taxon>
        <taxon>Trichosporonales</taxon>
        <taxon>Trichosporonaceae</taxon>
        <taxon>Trichosporon</taxon>
    </lineage>
</organism>
<comment type="caution">
    <text evidence="6">The sequence shown here is derived from an EMBL/GenBank/DDBJ whole genome shotgun (WGS) entry which is preliminary data.</text>
</comment>
<keyword evidence="3" id="KW-0460">Magnesium</keyword>
<dbReference type="GO" id="GO:0005811">
    <property type="term" value="C:lipid droplet"/>
    <property type="evidence" value="ECO:0007669"/>
    <property type="project" value="TreeGrafter"/>
</dbReference>
<dbReference type="GeneID" id="25985750"/>
<feature type="transmembrane region" description="Helical" evidence="4">
    <location>
        <begin position="32"/>
        <end position="58"/>
    </location>
</feature>
<evidence type="ECO:0000256" key="4">
    <source>
        <dbReference type="RuleBase" id="RU363018"/>
    </source>
</evidence>
<dbReference type="InterPro" id="IPR001441">
    <property type="entry name" value="UPP_synth-like"/>
</dbReference>
<feature type="region of interest" description="Disordered" evidence="5">
    <location>
        <begin position="317"/>
        <end position="336"/>
    </location>
</feature>
<keyword evidence="4" id="KW-0472">Membrane</keyword>
<dbReference type="InterPro" id="IPR036424">
    <property type="entry name" value="UPP_synth-like_sf"/>
</dbReference>
<dbReference type="HOGENOM" id="CLU_038505_0_3_1"/>
<dbReference type="GO" id="GO:0016094">
    <property type="term" value="P:polyprenol biosynthetic process"/>
    <property type="evidence" value="ECO:0007669"/>
    <property type="project" value="TreeGrafter"/>
</dbReference>
<evidence type="ECO:0000256" key="5">
    <source>
        <dbReference type="SAM" id="MobiDB-lite"/>
    </source>
</evidence>
<dbReference type="AlphaFoldDB" id="J5T1P0"/>
<dbReference type="PANTHER" id="PTHR10291">
    <property type="entry name" value="DEHYDRODOLICHYL DIPHOSPHATE SYNTHASE FAMILY MEMBER"/>
    <property type="match status" value="1"/>
</dbReference>
<dbReference type="GO" id="GO:1904423">
    <property type="term" value="C:dehydrodolichyl diphosphate synthase complex"/>
    <property type="evidence" value="ECO:0007669"/>
    <property type="project" value="TreeGrafter"/>
</dbReference>
<dbReference type="FunFam" id="3.40.1180.10:FF:000005">
    <property type="entry name" value="Alkyl transferase"/>
    <property type="match status" value="1"/>
</dbReference>
<protein>
    <recommendedName>
        <fullName evidence="4">Alkyl transferase</fullName>
        <ecNumber evidence="4">2.5.1.-</ecNumber>
    </recommendedName>
</protein>
<dbReference type="Pfam" id="PF01255">
    <property type="entry name" value="Prenyltransf"/>
    <property type="match status" value="1"/>
</dbReference>
<dbReference type="RefSeq" id="XP_014180656.1">
    <property type="nucleotide sequence ID" value="XM_014325181.1"/>
</dbReference>
<dbReference type="Gene3D" id="3.40.1180.10">
    <property type="entry name" value="Decaprenyl diphosphate synthase-like"/>
    <property type="match status" value="1"/>
</dbReference>
<dbReference type="SUPFAM" id="SSF64005">
    <property type="entry name" value="Undecaprenyl diphosphate synthase"/>
    <property type="match status" value="1"/>
</dbReference>
<dbReference type="Proteomes" id="UP000002748">
    <property type="component" value="Unassembled WGS sequence"/>
</dbReference>
<evidence type="ECO:0000256" key="2">
    <source>
        <dbReference type="ARBA" id="ARBA00022679"/>
    </source>
</evidence>
<reference evidence="6 7" key="1">
    <citation type="journal article" date="2012" name="Eukaryot. Cell">
        <title>Draft genome sequence of CBS 2479, the standard type strain of Trichosporon asahii.</title>
        <authorList>
            <person name="Yang R.Y."/>
            <person name="Li H.T."/>
            <person name="Zhu H."/>
            <person name="Zhou G.P."/>
            <person name="Wang M."/>
            <person name="Wang L."/>
        </authorList>
    </citation>
    <scope>NUCLEOTIDE SEQUENCE [LARGE SCALE GENOMIC DNA]</scope>
    <source>
        <strain evidence="7">ATCC 90039 / CBS 2479 / JCM 2466 / KCTC 7840 / NCYC 2677 / UAMH 7654</strain>
    </source>
</reference>
<dbReference type="NCBIfam" id="TIGR00055">
    <property type="entry name" value="uppS"/>
    <property type="match status" value="1"/>
</dbReference>
<dbReference type="GO" id="GO:0016020">
    <property type="term" value="C:membrane"/>
    <property type="evidence" value="ECO:0007669"/>
    <property type="project" value="TreeGrafter"/>
</dbReference>
<comment type="similarity">
    <text evidence="1 4">Belongs to the UPP synthase family.</text>
</comment>
<gene>
    <name evidence="6" type="ORF">A1Q1_02236</name>
</gene>
<dbReference type="EC" id="2.5.1.-" evidence="4"/>
<dbReference type="CDD" id="cd00475">
    <property type="entry name" value="Cis_IPPS"/>
    <property type="match status" value="1"/>
</dbReference>
<dbReference type="KEGG" id="tasa:A1Q1_02236"/>
<sequence>MGGDTTVKRRETKVPLKRPAEPAPLTRTWKTVLYPISAVLHRLHAWLTTLLLALIALGPMPKHIGFVMDGNRRYARSRGQKVARGHKMGSDSLKRICLRLRIPVVSVYAFAIDNFNRPQEEVDALMSLARSSLQEICAKGGFLDQHGVRLRCIGRLDLLKPDMRAALLEMEAATAHNTRGVLNVCGPYASRDEITDAVRETVREVEERGENPDKAIAALLSQLGIEAPKANNSITPSRLFSRLQSVSSAEFIDPAAGPLDILIRTSDVKRLSDFMMPQCHADTQLHFIKTYWPDFGLSDLLPILLGWQQKVWLTRGLQGRGPEPSQEDESVSEDEE</sequence>
<dbReference type="GO" id="GO:0005783">
    <property type="term" value="C:endoplasmic reticulum"/>
    <property type="evidence" value="ECO:0007669"/>
    <property type="project" value="TreeGrafter"/>
</dbReference>
<dbReference type="OrthoDB" id="4173905at2759"/>
<name>J5T1P0_TRIAS</name>
<keyword evidence="4" id="KW-1133">Transmembrane helix</keyword>
<keyword evidence="2 4" id="KW-0808">Transferase</keyword>
<evidence type="ECO:0000256" key="3">
    <source>
        <dbReference type="ARBA" id="ARBA00022842"/>
    </source>
</evidence>
<dbReference type="VEuPathDB" id="FungiDB:A1Q1_02236"/>